<protein>
    <submittedName>
        <fullName evidence="2">Unplaced genomic scaffold K443scaffold_417, whole genome shotgun sequence</fullName>
    </submittedName>
</protein>
<dbReference type="HOGENOM" id="CLU_571148_0_0_1"/>
<keyword evidence="3" id="KW-1185">Reference proteome</keyword>
<evidence type="ECO:0000256" key="1">
    <source>
        <dbReference type="SAM" id="MobiDB-lite"/>
    </source>
</evidence>
<reference evidence="3" key="2">
    <citation type="submission" date="2015-01" db="EMBL/GenBank/DDBJ databases">
        <title>Evolutionary Origins and Diversification of the Mycorrhizal Mutualists.</title>
        <authorList>
            <consortium name="DOE Joint Genome Institute"/>
            <consortium name="Mycorrhizal Genomics Consortium"/>
            <person name="Kohler A."/>
            <person name="Kuo A."/>
            <person name="Nagy L.G."/>
            <person name="Floudas D."/>
            <person name="Copeland A."/>
            <person name="Barry K.W."/>
            <person name="Cichocki N."/>
            <person name="Veneault-Fourrey C."/>
            <person name="LaButti K."/>
            <person name="Lindquist E.A."/>
            <person name="Lipzen A."/>
            <person name="Lundell T."/>
            <person name="Morin E."/>
            <person name="Murat C."/>
            <person name="Riley R."/>
            <person name="Ohm R."/>
            <person name="Sun H."/>
            <person name="Tunlid A."/>
            <person name="Henrissat B."/>
            <person name="Grigoriev I.V."/>
            <person name="Hibbett D.S."/>
            <person name="Martin F."/>
        </authorList>
    </citation>
    <scope>NUCLEOTIDE SEQUENCE [LARGE SCALE GENOMIC DNA]</scope>
    <source>
        <strain evidence="3">LaAM-08-1</strain>
    </source>
</reference>
<name>A0A0C9WU71_9AGAR</name>
<dbReference type="EMBL" id="KN838952">
    <property type="protein sequence ID" value="KIJ91963.1"/>
    <property type="molecule type" value="Genomic_DNA"/>
</dbReference>
<reference evidence="2 3" key="1">
    <citation type="submission" date="2014-04" db="EMBL/GenBank/DDBJ databases">
        <authorList>
            <consortium name="DOE Joint Genome Institute"/>
            <person name="Kuo A."/>
            <person name="Kohler A."/>
            <person name="Nagy L.G."/>
            <person name="Floudas D."/>
            <person name="Copeland A."/>
            <person name="Barry K.W."/>
            <person name="Cichocki N."/>
            <person name="Veneault-Fourrey C."/>
            <person name="LaButti K."/>
            <person name="Lindquist E.A."/>
            <person name="Lipzen A."/>
            <person name="Lundell T."/>
            <person name="Morin E."/>
            <person name="Murat C."/>
            <person name="Sun H."/>
            <person name="Tunlid A."/>
            <person name="Henrissat B."/>
            <person name="Grigoriev I.V."/>
            <person name="Hibbett D.S."/>
            <person name="Martin F."/>
            <person name="Nordberg H.P."/>
            <person name="Cantor M.N."/>
            <person name="Hua S.X."/>
        </authorList>
    </citation>
    <scope>NUCLEOTIDE SEQUENCE [LARGE SCALE GENOMIC DNA]</scope>
    <source>
        <strain evidence="2 3">LaAM-08-1</strain>
    </source>
</reference>
<dbReference type="AlphaFoldDB" id="A0A0C9WU71"/>
<sequence>MQPPNDPIPLDVLSEILDHVDYRTLQTCAFLSASILPLCHDRLFREIDLAFVVNIRSYLRLYTVLHQRPKISQYVKSLQIRIGDIHGFLGFPCDDPILFNTFSAVTNLKHLVIDISAPVAGQWHSHATVALLFNLLSLPEVTSVTLSGWHGVGTQSPHIPISLLEVPVFLRNLTLERLELWGYLITNEGHLKGKPIRPSSISITGCDNLNLRQLFLLSTDPLSSLDLSSLKRVTVSPESSLYYDDTIIEDFFHHVSCSLEHLSWDITYRSDTSSGGLEHVDSRHLIHLRELNIRASSKDPTMTKDLASALSVFIGNIPETTPFEKFSLHYDIYYRRCGREEGPENLALDEWKELSRMLSLPRMEYVKKNVKINYPCRDRNGLVEFEGKVRDLLSIEGRLSHQITLNISTNSLLFDSRSFLATSADQQTENGSMEGHAQMESDSGEDQARVKWSVTKRLKRFFLSSSPFRKRGPR</sequence>
<dbReference type="Proteomes" id="UP000054477">
    <property type="component" value="Unassembled WGS sequence"/>
</dbReference>
<dbReference type="OrthoDB" id="10352427at2759"/>
<proteinExistence type="predicted"/>
<gene>
    <name evidence="2" type="ORF">K443DRAFT_464196</name>
</gene>
<organism evidence="2 3">
    <name type="scientific">Laccaria amethystina LaAM-08-1</name>
    <dbReference type="NCBI Taxonomy" id="1095629"/>
    <lineage>
        <taxon>Eukaryota</taxon>
        <taxon>Fungi</taxon>
        <taxon>Dikarya</taxon>
        <taxon>Basidiomycota</taxon>
        <taxon>Agaricomycotina</taxon>
        <taxon>Agaricomycetes</taxon>
        <taxon>Agaricomycetidae</taxon>
        <taxon>Agaricales</taxon>
        <taxon>Agaricineae</taxon>
        <taxon>Hydnangiaceae</taxon>
        <taxon>Laccaria</taxon>
    </lineage>
</organism>
<evidence type="ECO:0000313" key="2">
    <source>
        <dbReference type="EMBL" id="KIJ91963.1"/>
    </source>
</evidence>
<accession>A0A0C9WU71</accession>
<feature type="region of interest" description="Disordered" evidence="1">
    <location>
        <begin position="424"/>
        <end position="448"/>
    </location>
</feature>
<evidence type="ECO:0000313" key="3">
    <source>
        <dbReference type="Proteomes" id="UP000054477"/>
    </source>
</evidence>